<dbReference type="Gene3D" id="3.30.110.10">
    <property type="entry name" value="Translation initiation factor 3 (IF-3), C-terminal domain"/>
    <property type="match status" value="1"/>
</dbReference>
<evidence type="ECO:0000256" key="7">
    <source>
        <dbReference type="SAM" id="MobiDB-lite"/>
    </source>
</evidence>
<sequence length="193" mass="22095">MFLAPQSDRKAPPIRRPPREDRTATDKDAQRINEQIRLSPVRVVDQNGEMLGVIPTEQAMETARAAGMDLVEVAPNERPPVCRIMDYGKFKYQQKKRSQKGKGGHHGQIKEVRLRPKTGDHDIEFKMKKAREFLGHRDKVKVNILFRGRENAHHERGREILFKVIEDMDDIAKVEKPPGMEGGRIMSTVLAPK</sequence>
<dbReference type="Proteomes" id="UP000318741">
    <property type="component" value="Chromosome"/>
</dbReference>
<keyword evidence="4" id="KW-0963">Cytoplasm</keyword>
<gene>
    <name evidence="4 10" type="primary">infC</name>
    <name evidence="10" type="ORF">CA12_41810</name>
</gene>
<evidence type="ECO:0000259" key="9">
    <source>
        <dbReference type="Pfam" id="PF05198"/>
    </source>
</evidence>
<dbReference type="InterPro" id="IPR019815">
    <property type="entry name" value="Translation_initiation_fac_3_C"/>
</dbReference>
<dbReference type="GO" id="GO:0016020">
    <property type="term" value="C:membrane"/>
    <property type="evidence" value="ECO:0007669"/>
    <property type="project" value="TreeGrafter"/>
</dbReference>
<dbReference type="PROSITE" id="PS00938">
    <property type="entry name" value="IF3"/>
    <property type="match status" value="1"/>
</dbReference>
<dbReference type="Pfam" id="PF05198">
    <property type="entry name" value="IF3_N"/>
    <property type="match status" value="1"/>
</dbReference>
<evidence type="ECO:0000256" key="6">
    <source>
        <dbReference type="RuleBase" id="RU000646"/>
    </source>
</evidence>
<dbReference type="AlphaFoldDB" id="A0A517PF93"/>
<evidence type="ECO:0000256" key="3">
    <source>
        <dbReference type="ARBA" id="ARBA00022917"/>
    </source>
</evidence>
<dbReference type="Pfam" id="PF00707">
    <property type="entry name" value="IF3_C"/>
    <property type="match status" value="1"/>
</dbReference>
<dbReference type="NCBIfam" id="TIGR00168">
    <property type="entry name" value="infC"/>
    <property type="match status" value="1"/>
</dbReference>
<dbReference type="EMBL" id="CP036265">
    <property type="protein sequence ID" value="QDT18042.1"/>
    <property type="molecule type" value="Genomic_DNA"/>
</dbReference>
<evidence type="ECO:0000313" key="11">
    <source>
        <dbReference type="Proteomes" id="UP000318741"/>
    </source>
</evidence>
<proteinExistence type="inferred from homology"/>
<evidence type="ECO:0000256" key="2">
    <source>
        <dbReference type="ARBA" id="ARBA00022540"/>
    </source>
</evidence>
<comment type="similarity">
    <text evidence="1 4 6">Belongs to the IF-3 family.</text>
</comment>
<accession>A0A517PF93</accession>
<dbReference type="InterPro" id="IPR019813">
    <property type="entry name" value="Translation_initiation_fac3_CS"/>
</dbReference>
<evidence type="ECO:0000256" key="5">
    <source>
        <dbReference type="NCBIfam" id="TIGR00168"/>
    </source>
</evidence>
<dbReference type="FunFam" id="3.10.20.80:FF:000001">
    <property type="entry name" value="Translation initiation factor IF-3"/>
    <property type="match status" value="1"/>
</dbReference>
<protein>
    <recommendedName>
        <fullName evidence="4 5">Translation initiation factor IF-3</fullName>
    </recommendedName>
</protein>
<name>A0A517PF93_9PLAN</name>
<comment type="subunit">
    <text evidence="4 6">Monomer.</text>
</comment>
<dbReference type="FunFam" id="3.30.110.10:FF:000001">
    <property type="entry name" value="Translation initiation factor IF-3"/>
    <property type="match status" value="1"/>
</dbReference>
<dbReference type="SUPFAM" id="SSF54364">
    <property type="entry name" value="Translation initiation factor IF3, N-terminal domain"/>
    <property type="match status" value="1"/>
</dbReference>
<dbReference type="HAMAP" id="MF_00080">
    <property type="entry name" value="IF_3"/>
    <property type="match status" value="1"/>
</dbReference>
<comment type="function">
    <text evidence="4 6">IF-3 binds to the 30S ribosomal subunit and shifts the equilibrium between 70S ribosomes and their 50S and 30S subunits in favor of the free subunits, thus enhancing the availability of 30S subunits on which protein synthesis initiation begins.</text>
</comment>
<evidence type="ECO:0000259" key="8">
    <source>
        <dbReference type="Pfam" id="PF00707"/>
    </source>
</evidence>
<dbReference type="InterPro" id="IPR019814">
    <property type="entry name" value="Translation_initiation_fac_3_N"/>
</dbReference>
<evidence type="ECO:0000256" key="1">
    <source>
        <dbReference type="ARBA" id="ARBA00005439"/>
    </source>
</evidence>
<dbReference type="PANTHER" id="PTHR10938">
    <property type="entry name" value="TRANSLATION INITIATION FACTOR IF-3"/>
    <property type="match status" value="1"/>
</dbReference>
<feature type="domain" description="Translation initiation factor 3 N-terminal" evidence="9">
    <location>
        <begin position="32"/>
        <end position="99"/>
    </location>
</feature>
<dbReference type="Gene3D" id="3.10.20.80">
    <property type="entry name" value="Translation initiation factor 3 (IF-3), N-terminal domain"/>
    <property type="match status" value="1"/>
</dbReference>
<dbReference type="GO" id="GO:0003743">
    <property type="term" value="F:translation initiation factor activity"/>
    <property type="evidence" value="ECO:0007669"/>
    <property type="project" value="UniProtKB-UniRule"/>
</dbReference>
<organism evidence="10 11">
    <name type="scientific">Alienimonas californiensis</name>
    <dbReference type="NCBI Taxonomy" id="2527989"/>
    <lineage>
        <taxon>Bacteria</taxon>
        <taxon>Pseudomonadati</taxon>
        <taxon>Planctomycetota</taxon>
        <taxon>Planctomycetia</taxon>
        <taxon>Planctomycetales</taxon>
        <taxon>Planctomycetaceae</taxon>
        <taxon>Alienimonas</taxon>
    </lineage>
</organism>
<dbReference type="KEGG" id="acaf:CA12_41810"/>
<keyword evidence="11" id="KW-1185">Reference proteome</keyword>
<dbReference type="GO" id="GO:0032790">
    <property type="term" value="P:ribosome disassembly"/>
    <property type="evidence" value="ECO:0007669"/>
    <property type="project" value="TreeGrafter"/>
</dbReference>
<dbReference type="PANTHER" id="PTHR10938:SF0">
    <property type="entry name" value="TRANSLATION INITIATION FACTOR IF-3, MITOCHONDRIAL"/>
    <property type="match status" value="1"/>
</dbReference>
<feature type="region of interest" description="Disordered" evidence="7">
    <location>
        <begin position="1"/>
        <end position="31"/>
    </location>
</feature>
<feature type="domain" description="Translation initiation factor 3 C-terminal" evidence="8">
    <location>
        <begin position="108"/>
        <end position="193"/>
    </location>
</feature>
<dbReference type="SUPFAM" id="SSF55200">
    <property type="entry name" value="Translation initiation factor IF3, C-terminal domain"/>
    <property type="match status" value="1"/>
</dbReference>
<dbReference type="GO" id="GO:0043022">
    <property type="term" value="F:ribosome binding"/>
    <property type="evidence" value="ECO:0007669"/>
    <property type="project" value="UniProtKB-ARBA"/>
</dbReference>
<keyword evidence="2 4" id="KW-0396">Initiation factor</keyword>
<reference evidence="10 11" key="1">
    <citation type="submission" date="2019-02" db="EMBL/GenBank/DDBJ databases">
        <title>Deep-cultivation of Planctomycetes and their phenomic and genomic characterization uncovers novel biology.</title>
        <authorList>
            <person name="Wiegand S."/>
            <person name="Jogler M."/>
            <person name="Boedeker C."/>
            <person name="Pinto D."/>
            <person name="Vollmers J."/>
            <person name="Rivas-Marin E."/>
            <person name="Kohn T."/>
            <person name="Peeters S.H."/>
            <person name="Heuer A."/>
            <person name="Rast P."/>
            <person name="Oberbeckmann S."/>
            <person name="Bunk B."/>
            <person name="Jeske O."/>
            <person name="Meyerdierks A."/>
            <person name="Storesund J.E."/>
            <person name="Kallscheuer N."/>
            <person name="Luecker S."/>
            <person name="Lage O.M."/>
            <person name="Pohl T."/>
            <person name="Merkel B.J."/>
            <person name="Hornburger P."/>
            <person name="Mueller R.-W."/>
            <person name="Bruemmer F."/>
            <person name="Labrenz M."/>
            <person name="Spormann A.M."/>
            <person name="Op den Camp H."/>
            <person name="Overmann J."/>
            <person name="Amann R."/>
            <person name="Jetten M.S.M."/>
            <person name="Mascher T."/>
            <person name="Medema M.H."/>
            <person name="Devos D.P."/>
            <person name="Kaster A.-K."/>
            <person name="Ovreas L."/>
            <person name="Rohde M."/>
            <person name="Galperin M.Y."/>
            <person name="Jogler C."/>
        </authorList>
    </citation>
    <scope>NUCLEOTIDE SEQUENCE [LARGE SCALE GENOMIC DNA]</scope>
    <source>
        <strain evidence="10 11">CA12</strain>
    </source>
</reference>
<dbReference type="InterPro" id="IPR001288">
    <property type="entry name" value="Translation_initiation_fac_3"/>
</dbReference>
<dbReference type="RefSeq" id="WP_242688062.1">
    <property type="nucleotide sequence ID" value="NZ_CP036265.1"/>
</dbReference>
<dbReference type="InterPro" id="IPR036787">
    <property type="entry name" value="T_IF-3_N_sf"/>
</dbReference>
<dbReference type="GO" id="GO:0005829">
    <property type="term" value="C:cytosol"/>
    <property type="evidence" value="ECO:0007669"/>
    <property type="project" value="TreeGrafter"/>
</dbReference>
<evidence type="ECO:0000313" key="10">
    <source>
        <dbReference type="EMBL" id="QDT18042.1"/>
    </source>
</evidence>
<comment type="subcellular location">
    <subcellularLocation>
        <location evidence="4 6">Cytoplasm</location>
    </subcellularLocation>
</comment>
<keyword evidence="3 4" id="KW-0648">Protein biosynthesis</keyword>
<dbReference type="InterPro" id="IPR036788">
    <property type="entry name" value="T_IF-3_C_sf"/>
</dbReference>
<feature type="compositionally biased region" description="Basic and acidic residues" evidence="7">
    <location>
        <begin position="7"/>
        <end position="31"/>
    </location>
</feature>
<evidence type="ECO:0000256" key="4">
    <source>
        <dbReference type="HAMAP-Rule" id="MF_00080"/>
    </source>
</evidence>